<feature type="compositionally biased region" description="Basic and acidic residues" evidence="1">
    <location>
        <begin position="31"/>
        <end position="42"/>
    </location>
</feature>
<dbReference type="PANTHER" id="PTHR21567:SF62">
    <property type="entry name" value="ARM REPEAT SUPERFAMILY PROTEIN"/>
    <property type="match status" value="1"/>
</dbReference>
<feature type="compositionally biased region" description="Basic residues" evidence="1">
    <location>
        <begin position="52"/>
        <end position="63"/>
    </location>
</feature>
<dbReference type="Pfam" id="PF12348">
    <property type="entry name" value="CLASP_N"/>
    <property type="match status" value="1"/>
</dbReference>
<dbReference type="EMBL" id="DF237103">
    <property type="protein sequence ID" value="GAQ83593.1"/>
    <property type="molecule type" value="Genomic_DNA"/>
</dbReference>
<feature type="domain" description="TOG" evidence="2">
    <location>
        <begin position="372"/>
        <end position="580"/>
    </location>
</feature>
<dbReference type="PANTHER" id="PTHR21567">
    <property type="entry name" value="CLASP"/>
    <property type="match status" value="1"/>
</dbReference>
<accession>A0A1Y1HZI3</accession>
<organism evidence="3 4">
    <name type="scientific">Klebsormidium nitens</name>
    <name type="common">Green alga</name>
    <name type="synonym">Ulothrix nitens</name>
    <dbReference type="NCBI Taxonomy" id="105231"/>
    <lineage>
        <taxon>Eukaryota</taxon>
        <taxon>Viridiplantae</taxon>
        <taxon>Streptophyta</taxon>
        <taxon>Klebsormidiophyceae</taxon>
        <taxon>Klebsormidiales</taxon>
        <taxon>Klebsormidiaceae</taxon>
        <taxon>Klebsormidium</taxon>
    </lineage>
</organism>
<feature type="region of interest" description="Disordered" evidence="1">
    <location>
        <begin position="28"/>
        <end position="92"/>
    </location>
</feature>
<dbReference type="InterPro" id="IPR016024">
    <property type="entry name" value="ARM-type_fold"/>
</dbReference>
<dbReference type="GO" id="GO:0000226">
    <property type="term" value="P:microtubule cytoskeleton organization"/>
    <property type="evidence" value="ECO:0000318"/>
    <property type="project" value="GO_Central"/>
</dbReference>
<evidence type="ECO:0000313" key="3">
    <source>
        <dbReference type="EMBL" id="GAQ83593.1"/>
    </source>
</evidence>
<dbReference type="GO" id="GO:0005881">
    <property type="term" value="C:cytoplasmic microtubule"/>
    <property type="evidence" value="ECO:0000318"/>
    <property type="project" value="GO_Central"/>
</dbReference>
<dbReference type="Gene3D" id="1.25.10.10">
    <property type="entry name" value="Leucine-rich Repeat Variant"/>
    <property type="match status" value="1"/>
</dbReference>
<dbReference type="GO" id="GO:0008017">
    <property type="term" value="F:microtubule binding"/>
    <property type="evidence" value="ECO:0000318"/>
    <property type="project" value="GO_Central"/>
</dbReference>
<dbReference type="Proteomes" id="UP000054558">
    <property type="component" value="Unassembled WGS sequence"/>
</dbReference>
<dbReference type="OrthoDB" id="63891at2759"/>
<feature type="region of interest" description="Disordered" evidence="1">
    <location>
        <begin position="99"/>
        <end position="118"/>
    </location>
</feature>
<feature type="compositionally biased region" description="Low complexity" evidence="1">
    <location>
        <begin position="171"/>
        <end position="187"/>
    </location>
</feature>
<dbReference type="InterPro" id="IPR024395">
    <property type="entry name" value="CLASP_N_dom"/>
</dbReference>
<feature type="compositionally biased region" description="Low complexity" evidence="1">
    <location>
        <begin position="105"/>
        <end position="117"/>
    </location>
</feature>
<gene>
    <name evidence="3" type="ORF">KFL_001540110</name>
</gene>
<dbReference type="AlphaFoldDB" id="A0A1Y1HZI3"/>
<feature type="compositionally biased region" description="Basic and acidic residues" evidence="1">
    <location>
        <begin position="210"/>
        <end position="220"/>
    </location>
</feature>
<feature type="region of interest" description="Disordered" evidence="1">
    <location>
        <begin position="305"/>
        <end position="360"/>
    </location>
</feature>
<name>A0A1Y1HZI3_KLENI</name>
<dbReference type="SUPFAM" id="SSF48371">
    <property type="entry name" value="ARM repeat"/>
    <property type="match status" value="1"/>
</dbReference>
<proteinExistence type="predicted"/>
<keyword evidence="4" id="KW-1185">Reference proteome</keyword>
<feature type="compositionally biased region" description="Polar residues" evidence="1">
    <location>
        <begin position="324"/>
        <end position="348"/>
    </location>
</feature>
<evidence type="ECO:0000313" key="4">
    <source>
        <dbReference type="Proteomes" id="UP000054558"/>
    </source>
</evidence>
<dbReference type="SMART" id="SM01349">
    <property type="entry name" value="TOG"/>
    <property type="match status" value="1"/>
</dbReference>
<reference evidence="3 4" key="1">
    <citation type="journal article" date="2014" name="Nat. Commun.">
        <title>Klebsormidium flaccidum genome reveals primary factors for plant terrestrial adaptation.</title>
        <authorList>
            <person name="Hori K."/>
            <person name="Maruyama F."/>
            <person name="Fujisawa T."/>
            <person name="Togashi T."/>
            <person name="Yamamoto N."/>
            <person name="Seo M."/>
            <person name="Sato S."/>
            <person name="Yamada T."/>
            <person name="Mori H."/>
            <person name="Tajima N."/>
            <person name="Moriyama T."/>
            <person name="Ikeuchi M."/>
            <person name="Watanabe M."/>
            <person name="Wada H."/>
            <person name="Kobayashi K."/>
            <person name="Saito M."/>
            <person name="Masuda T."/>
            <person name="Sasaki-Sekimoto Y."/>
            <person name="Mashiguchi K."/>
            <person name="Awai K."/>
            <person name="Shimojima M."/>
            <person name="Masuda S."/>
            <person name="Iwai M."/>
            <person name="Nobusawa T."/>
            <person name="Narise T."/>
            <person name="Kondo S."/>
            <person name="Saito H."/>
            <person name="Sato R."/>
            <person name="Murakawa M."/>
            <person name="Ihara Y."/>
            <person name="Oshima-Yamada Y."/>
            <person name="Ohtaka K."/>
            <person name="Satoh M."/>
            <person name="Sonobe K."/>
            <person name="Ishii M."/>
            <person name="Ohtani R."/>
            <person name="Kanamori-Sato M."/>
            <person name="Honoki R."/>
            <person name="Miyazaki D."/>
            <person name="Mochizuki H."/>
            <person name="Umetsu J."/>
            <person name="Higashi K."/>
            <person name="Shibata D."/>
            <person name="Kamiya Y."/>
            <person name="Sato N."/>
            <person name="Nakamura Y."/>
            <person name="Tabata S."/>
            <person name="Ida S."/>
            <person name="Kurokawa K."/>
            <person name="Ohta H."/>
        </authorList>
    </citation>
    <scope>NUCLEOTIDE SEQUENCE [LARGE SCALE GENOMIC DNA]</scope>
    <source>
        <strain evidence="3 4">NIES-2285</strain>
    </source>
</reference>
<evidence type="ECO:0000259" key="2">
    <source>
        <dbReference type="SMART" id="SM01349"/>
    </source>
</evidence>
<feature type="region of interest" description="Disordered" evidence="1">
    <location>
        <begin position="160"/>
        <end position="220"/>
    </location>
</feature>
<sequence>MYAFAAALPPVAILVLAAGSLALRRRHRPKAPLERDAVDKKLSQTVPEVAKLKAKKTRKRSKRSSQPTNVENGDDELEARGETQQPELQLRSEQEAPLEMTDMPSSSSGTISGDSTGLWTTVMRKSRTSRASVARAEAQADATAKTTAASTLLISDAAPSSSLVHPVHRPQSSTASSAEEASARAQAKWFTTEEMHPGSQSQSSQPTPKPHSEDAQCAKEGHAKRRCSACLQQGVVASGRVAPLQKSQTGKNWAAVTADTPDEQVATVRDLASFPLFNRASEFGAVGDRVISYHAVKAKVDTGNVRFSSDSDASETLAKRSMESADSTFSSPRSMGSLSPRSQSSTLDGMSDEDEHAGKSSAAELEYVARQNLSGPKDPVNELKTLPERLDSSDWLEVADALNNLRALVFFHAASSESVMPSVAPQILKAMKNPRSALQKTAIMALTDAFSSLGDKTLPWISLLLLELFLKASQDKKFVCETADEALRVMVASVSPAPLLEKLLPFTNHKSQRVRAKAIAAIYSSLIRMNVDEMVAFGPERLVKAAKRLQTDKQPEARDAARKMLEVLESQGKVAPVVEC</sequence>
<dbReference type="InterPro" id="IPR034085">
    <property type="entry name" value="TOG"/>
</dbReference>
<dbReference type="InterPro" id="IPR011989">
    <property type="entry name" value="ARM-like"/>
</dbReference>
<protein>
    <recommendedName>
        <fullName evidence="2">TOG domain-containing protein</fullName>
    </recommendedName>
</protein>
<evidence type="ECO:0000256" key="1">
    <source>
        <dbReference type="SAM" id="MobiDB-lite"/>
    </source>
</evidence>